<dbReference type="AlphaFoldDB" id="A0A5C6MBB6"/>
<protein>
    <submittedName>
        <fullName evidence="1">Uncharacterized protein</fullName>
    </submittedName>
</protein>
<reference evidence="1 2" key="1">
    <citation type="submission" date="2019-04" db="EMBL/GenBank/DDBJ databases">
        <title>In vitro growth and metabolic characteristics of meat-borne Lactobacillus algidus strains.</title>
        <authorList>
            <person name="Sade E."/>
            <person name="Per J."/>
            <person name="Tytti H."/>
            <person name="Johanna B.K."/>
        </authorList>
    </citation>
    <scope>NUCLEOTIDE SEQUENCE [LARGE SCALE GENOMIC DNA]</scope>
    <source>
        <strain evidence="1 2">LTS37-1</strain>
    </source>
</reference>
<comment type="caution">
    <text evidence="1">The sequence shown here is derived from an EMBL/GenBank/DDBJ whole genome shotgun (WGS) entry which is preliminary data.</text>
</comment>
<evidence type="ECO:0000313" key="2">
    <source>
        <dbReference type="Proteomes" id="UP000321659"/>
    </source>
</evidence>
<name>A0A5C6MBB6_9LACO</name>
<gene>
    <name evidence="1" type="ORF">LABALGLTS371_16130</name>
</gene>
<proteinExistence type="predicted"/>
<dbReference type="Proteomes" id="UP000321659">
    <property type="component" value="Unassembled WGS sequence"/>
</dbReference>
<organism evidence="1 2">
    <name type="scientific">Dellaglioa algida</name>
    <dbReference type="NCBI Taxonomy" id="105612"/>
    <lineage>
        <taxon>Bacteria</taxon>
        <taxon>Bacillati</taxon>
        <taxon>Bacillota</taxon>
        <taxon>Bacilli</taxon>
        <taxon>Lactobacillales</taxon>
        <taxon>Lactobacillaceae</taxon>
        <taxon>Dellaglioa</taxon>
    </lineage>
</organism>
<accession>A0A5C6MBB6</accession>
<evidence type="ECO:0000313" key="1">
    <source>
        <dbReference type="EMBL" id="TWW10131.1"/>
    </source>
</evidence>
<sequence>MPTTKHDIYSKLDYLMNKMDYLEAQLLLIGDAVELESHPKCEFGQEKVNTMISYLDGHQIMFNKFIPMIAGIVTEIEATNNILSDIYSEGR</sequence>
<dbReference type="RefSeq" id="WP_146303424.1">
    <property type="nucleotide sequence ID" value="NZ_JANXKU010000004.1"/>
</dbReference>
<dbReference type="EMBL" id="SRRQ01000024">
    <property type="protein sequence ID" value="TWW10131.1"/>
    <property type="molecule type" value="Genomic_DNA"/>
</dbReference>